<accession>A0ABC8VCM4</accession>
<keyword evidence="4 8" id="KW-1003">Cell membrane</keyword>
<keyword evidence="11" id="KW-1185">Reference proteome</keyword>
<feature type="transmembrane region" description="Helical" evidence="8">
    <location>
        <begin position="12"/>
        <end position="30"/>
    </location>
</feature>
<dbReference type="EMBL" id="OZ075111">
    <property type="protein sequence ID" value="CAL4887199.1"/>
    <property type="molecule type" value="Genomic_DNA"/>
</dbReference>
<evidence type="ECO:0000313" key="11">
    <source>
        <dbReference type="Proteomes" id="UP001497457"/>
    </source>
</evidence>
<reference evidence="10" key="1">
    <citation type="submission" date="2024-10" db="EMBL/GenBank/DDBJ databases">
        <authorList>
            <person name="Ryan C."/>
        </authorList>
    </citation>
    <scope>NUCLEOTIDE SEQUENCE [LARGE SCALE GENOMIC DNA]</scope>
</reference>
<evidence type="ECO:0000256" key="7">
    <source>
        <dbReference type="ARBA" id="ARBA00023136"/>
    </source>
</evidence>
<evidence type="ECO:0000256" key="5">
    <source>
        <dbReference type="ARBA" id="ARBA00022692"/>
    </source>
</evidence>
<dbReference type="Pfam" id="PF04535">
    <property type="entry name" value="CASP_dom"/>
    <property type="match status" value="1"/>
</dbReference>
<dbReference type="InterPro" id="IPR006702">
    <property type="entry name" value="CASP_dom"/>
</dbReference>
<gene>
    <name evidence="10" type="ORF">URODEC1_LOCUS1599</name>
</gene>
<evidence type="ECO:0000256" key="1">
    <source>
        <dbReference type="ARBA" id="ARBA00004651"/>
    </source>
</evidence>
<evidence type="ECO:0000256" key="6">
    <source>
        <dbReference type="ARBA" id="ARBA00022989"/>
    </source>
</evidence>
<feature type="domain" description="Casparian strip membrane protein" evidence="9">
    <location>
        <begin position="12"/>
        <end position="134"/>
    </location>
</feature>
<evidence type="ECO:0000256" key="2">
    <source>
        <dbReference type="ARBA" id="ARBA00007651"/>
    </source>
</evidence>
<evidence type="ECO:0000256" key="3">
    <source>
        <dbReference type="ARBA" id="ARBA00011489"/>
    </source>
</evidence>
<dbReference type="GO" id="GO:0005886">
    <property type="term" value="C:plasma membrane"/>
    <property type="evidence" value="ECO:0007669"/>
    <property type="project" value="UniProtKB-SubCell"/>
</dbReference>
<keyword evidence="5 8" id="KW-0812">Transmembrane</keyword>
<dbReference type="AlphaFoldDB" id="A0ABC8VCM4"/>
<feature type="transmembrane region" description="Helical" evidence="8">
    <location>
        <begin position="94"/>
        <end position="119"/>
    </location>
</feature>
<comment type="similarity">
    <text evidence="2 8">Belongs to the Casparian strip membrane proteins (CASP) family.</text>
</comment>
<name>A0ABC8VCM4_9POAL</name>
<evidence type="ECO:0000259" key="9">
    <source>
        <dbReference type="Pfam" id="PF04535"/>
    </source>
</evidence>
<keyword evidence="7 8" id="KW-0472">Membrane</keyword>
<evidence type="ECO:0000256" key="8">
    <source>
        <dbReference type="RuleBase" id="RU361233"/>
    </source>
</evidence>
<proteinExistence type="inferred from homology"/>
<feature type="transmembrane region" description="Helical" evidence="8">
    <location>
        <begin position="139"/>
        <end position="159"/>
    </location>
</feature>
<feature type="transmembrane region" description="Helical" evidence="8">
    <location>
        <begin position="50"/>
        <end position="73"/>
    </location>
</feature>
<evidence type="ECO:0000256" key="4">
    <source>
        <dbReference type="ARBA" id="ARBA00022475"/>
    </source>
</evidence>
<evidence type="ECO:0000313" key="10">
    <source>
        <dbReference type="EMBL" id="CAL4887199.1"/>
    </source>
</evidence>
<comment type="subunit">
    <text evidence="3 8">Homodimer and heterodimers.</text>
</comment>
<dbReference type="PANTHER" id="PTHR33573">
    <property type="entry name" value="CASP-LIKE PROTEIN 4A4"/>
    <property type="match status" value="1"/>
</dbReference>
<keyword evidence="6 8" id="KW-1133">Transmembrane helix</keyword>
<dbReference type="PANTHER" id="PTHR33573:SF3">
    <property type="entry name" value="CASP-LIKE PROTEIN"/>
    <property type="match status" value="1"/>
</dbReference>
<protein>
    <recommendedName>
        <fullName evidence="8">CASP-like protein</fullName>
    </recommendedName>
</protein>
<dbReference type="Proteomes" id="UP001497457">
    <property type="component" value="Chromosome 1b"/>
</dbReference>
<comment type="subcellular location">
    <subcellularLocation>
        <location evidence="1 8">Cell membrane</location>
        <topology evidence="1 8">Multi-pass membrane protein</topology>
    </subcellularLocation>
</comment>
<organism evidence="10 11">
    <name type="scientific">Urochloa decumbens</name>
    <dbReference type="NCBI Taxonomy" id="240449"/>
    <lineage>
        <taxon>Eukaryota</taxon>
        <taxon>Viridiplantae</taxon>
        <taxon>Streptophyta</taxon>
        <taxon>Embryophyta</taxon>
        <taxon>Tracheophyta</taxon>
        <taxon>Spermatophyta</taxon>
        <taxon>Magnoliopsida</taxon>
        <taxon>Liliopsida</taxon>
        <taxon>Poales</taxon>
        <taxon>Poaceae</taxon>
        <taxon>PACMAD clade</taxon>
        <taxon>Panicoideae</taxon>
        <taxon>Panicodae</taxon>
        <taxon>Paniceae</taxon>
        <taxon>Melinidinae</taxon>
        <taxon>Urochloa</taxon>
    </lineage>
</organism>
<sequence length="176" mass="18848">MVSRAAWVGGGLVSRLLMVAVLVAAVLLTVNNDTKRKYADDIYKLESYSYTVAAAAIGMAGCVLQVPVAVYLLCKSKRTTPSPLVLDVSMHLDVVVTVVLATGVGAGFGATVDALRYVRHSTWPNDETKQDFIRYYNKAFYPAIFLLAGMVLSMAATVVSARLRARAANGDVADDV</sequence>